<comment type="catalytic activity">
    <reaction evidence="12 16">
        <text>ATP + H2O + phospholipidSide 1 = ADP + phosphate + phospholipidSide 2.</text>
        <dbReference type="EC" id="7.6.2.1"/>
    </reaction>
</comment>
<evidence type="ECO:0000256" key="1">
    <source>
        <dbReference type="ARBA" id="ARBA00001946"/>
    </source>
</evidence>
<evidence type="ECO:0000256" key="10">
    <source>
        <dbReference type="ARBA" id="ARBA00022989"/>
    </source>
</evidence>
<dbReference type="InterPro" id="IPR044492">
    <property type="entry name" value="P_typ_ATPase_HD_dom"/>
</dbReference>
<accession>A0A669BC77</accession>
<feature type="transmembrane region" description="Helical" evidence="16">
    <location>
        <begin position="930"/>
        <end position="953"/>
    </location>
</feature>
<keyword evidence="11 16" id="KW-0472">Membrane</keyword>
<evidence type="ECO:0000313" key="19">
    <source>
        <dbReference type="Proteomes" id="UP000005207"/>
    </source>
</evidence>
<feature type="binding site" evidence="14">
    <location>
        <position position="557"/>
    </location>
    <ligand>
        <name>ATP</name>
        <dbReference type="ChEBI" id="CHEBI:30616"/>
    </ligand>
</feature>
<dbReference type="CDD" id="cd02073">
    <property type="entry name" value="P-type_ATPase_APLT_Dnf-like"/>
    <property type="match status" value="1"/>
</dbReference>
<feature type="binding site" evidence="14">
    <location>
        <position position="419"/>
    </location>
    <ligand>
        <name>ATP</name>
        <dbReference type="ChEBI" id="CHEBI:30616"/>
    </ligand>
</feature>
<dbReference type="EC" id="7.6.2.1" evidence="16"/>
<feature type="binding site" evidence="15">
    <location>
        <position position="683"/>
    </location>
    <ligand>
        <name>Mg(2+)</name>
        <dbReference type="ChEBI" id="CHEBI:18420"/>
    </ligand>
</feature>
<feature type="active site" description="4-aspartylphosphate intermediate" evidence="13">
    <location>
        <position position="292"/>
    </location>
</feature>
<reference evidence="18" key="2">
    <citation type="submission" date="2025-08" db="UniProtKB">
        <authorList>
            <consortium name="Ensembl"/>
        </authorList>
    </citation>
    <scope>IDENTIFICATION</scope>
</reference>
<feature type="binding site" evidence="14">
    <location>
        <position position="293"/>
    </location>
    <ligand>
        <name>ATP</name>
        <dbReference type="ChEBI" id="CHEBI:30616"/>
    </ligand>
</feature>
<feature type="binding site" evidence="14">
    <location>
        <position position="442"/>
    </location>
    <ligand>
        <name>ATP</name>
        <dbReference type="ChEBI" id="CHEBI:30616"/>
    </ligand>
</feature>
<gene>
    <name evidence="18" type="primary">LOC102076730</name>
</gene>
<dbReference type="SUPFAM" id="SSF81660">
    <property type="entry name" value="Metal cation-transporting ATPase, ATP-binding domain N"/>
    <property type="match status" value="1"/>
</dbReference>
<dbReference type="InterPro" id="IPR023299">
    <property type="entry name" value="ATPase_P-typ_cyto_dom_N"/>
</dbReference>
<dbReference type="InterPro" id="IPR023214">
    <property type="entry name" value="HAD_sf"/>
</dbReference>
<feature type="transmembrane region" description="Helical" evidence="16">
    <location>
        <begin position="819"/>
        <end position="838"/>
    </location>
</feature>
<evidence type="ECO:0000256" key="11">
    <source>
        <dbReference type="ARBA" id="ARBA00023136"/>
    </source>
</evidence>
<reference evidence="18" key="3">
    <citation type="submission" date="2025-09" db="UniProtKB">
        <authorList>
            <consortium name="Ensembl"/>
        </authorList>
    </citation>
    <scope>IDENTIFICATION</scope>
</reference>
<dbReference type="GeneTree" id="ENSGT00940000165675"/>
<dbReference type="InterPro" id="IPR018303">
    <property type="entry name" value="ATPase_P-typ_P_site"/>
</dbReference>
<dbReference type="InterPro" id="IPR032630">
    <property type="entry name" value="P_typ_ATPase_c"/>
</dbReference>
<dbReference type="Proteomes" id="UP000005207">
    <property type="component" value="Linkage group LG7"/>
</dbReference>
<feature type="binding site" evidence="14">
    <location>
        <position position="682"/>
    </location>
    <ligand>
        <name>ATP</name>
        <dbReference type="ChEBI" id="CHEBI:30616"/>
    </ligand>
</feature>
<dbReference type="GO" id="GO:0005802">
    <property type="term" value="C:trans-Golgi network"/>
    <property type="evidence" value="ECO:0007669"/>
    <property type="project" value="TreeGrafter"/>
</dbReference>
<dbReference type="SFLD" id="SFLDG00002">
    <property type="entry name" value="C1.7:_P-type_atpase_like"/>
    <property type="match status" value="1"/>
</dbReference>
<dbReference type="GO" id="GO:0045332">
    <property type="term" value="P:phospholipid translocation"/>
    <property type="evidence" value="ECO:0007669"/>
    <property type="project" value="TreeGrafter"/>
</dbReference>
<dbReference type="AlphaFoldDB" id="A0A669BC77"/>
<keyword evidence="8 15" id="KW-0460">Magnesium</keyword>
<keyword evidence="4 16" id="KW-0812">Transmembrane</keyword>
<feature type="transmembrane region" description="Helical" evidence="16">
    <location>
        <begin position="176"/>
        <end position="199"/>
    </location>
</feature>
<feature type="domain" description="P-type ATPase C-terminal" evidence="17">
    <location>
        <begin position="705"/>
        <end position="959"/>
    </location>
</feature>
<dbReference type="SFLD" id="SFLDF00027">
    <property type="entry name" value="p-type_atpase"/>
    <property type="match status" value="1"/>
</dbReference>
<feature type="transmembrane region" description="Helical" evidence="16">
    <location>
        <begin position="34"/>
        <end position="52"/>
    </location>
</feature>
<evidence type="ECO:0000256" key="9">
    <source>
        <dbReference type="ARBA" id="ARBA00022967"/>
    </source>
</evidence>
<comment type="similarity">
    <text evidence="3 16">Belongs to the cation transport ATPase (P-type) (TC 3.A.3) family. Type IV subfamily.</text>
</comment>
<organism evidence="18 19">
    <name type="scientific">Oreochromis niloticus</name>
    <name type="common">Nile tilapia</name>
    <name type="synonym">Tilapia nilotica</name>
    <dbReference type="NCBI Taxonomy" id="8128"/>
    <lineage>
        <taxon>Eukaryota</taxon>
        <taxon>Metazoa</taxon>
        <taxon>Chordata</taxon>
        <taxon>Craniata</taxon>
        <taxon>Vertebrata</taxon>
        <taxon>Euteleostomi</taxon>
        <taxon>Actinopterygii</taxon>
        <taxon>Neopterygii</taxon>
        <taxon>Teleostei</taxon>
        <taxon>Neoteleostei</taxon>
        <taxon>Acanthomorphata</taxon>
        <taxon>Ovalentaria</taxon>
        <taxon>Cichlomorphae</taxon>
        <taxon>Cichliformes</taxon>
        <taxon>Cichlidae</taxon>
        <taxon>African cichlids</taxon>
        <taxon>Pseudocrenilabrinae</taxon>
        <taxon>Oreochromini</taxon>
        <taxon>Oreochromis</taxon>
    </lineage>
</organism>
<keyword evidence="9 16" id="KW-1278">Translocase</keyword>
<comment type="cofactor">
    <cofactor evidence="1 15">
        <name>Mg(2+)</name>
        <dbReference type="ChEBI" id="CHEBI:18420"/>
    </cofactor>
</comment>
<dbReference type="Gene3D" id="3.40.50.1000">
    <property type="entry name" value="HAD superfamily/HAD-like"/>
    <property type="match status" value="1"/>
</dbReference>
<feature type="binding site" evidence="14">
    <location>
        <position position="683"/>
    </location>
    <ligand>
        <name>ATP</name>
        <dbReference type="ChEBI" id="CHEBI:30616"/>
    </ligand>
</feature>
<dbReference type="PANTHER" id="PTHR24092:SF177">
    <property type="entry name" value="PHOSPHOLIPID-TRANSPORTING ATPASE"/>
    <property type="match status" value="1"/>
</dbReference>
<evidence type="ECO:0000256" key="4">
    <source>
        <dbReference type="ARBA" id="ARBA00022692"/>
    </source>
</evidence>
<feature type="transmembrane region" description="Helical" evidence="16">
    <location>
        <begin position="887"/>
        <end position="910"/>
    </location>
</feature>
<dbReference type="PRINTS" id="PR00119">
    <property type="entry name" value="CATATPASE"/>
</dbReference>
<evidence type="ECO:0000256" key="7">
    <source>
        <dbReference type="ARBA" id="ARBA00022840"/>
    </source>
</evidence>
<dbReference type="Gene3D" id="3.40.1110.10">
    <property type="entry name" value="Calcium-transporting ATPase, cytoplasmic domain N"/>
    <property type="match status" value="1"/>
</dbReference>
<dbReference type="Pfam" id="PF13246">
    <property type="entry name" value="Cation_ATPase"/>
    <property type="match status" value="1"/>
</dbReference>
<feature type="binding site" evidence="15">
    <location>
        <position position="292"/>
    </location>
    <ligand>
        <name>Mg(2+)</name>
        <dbReference type="ChEBI" id="CHEBI:18420"/>
    </ligand>
</feature>
<dbReference type="InterPro" id="IPR006539">
    <property type="entry name" value="P-type_ATPase_IV"/>
</dbReference>
<feature type="transmembrane region" description="Helical" evidence="16">
    <location>
        <begin position="769"/>
        <end position="789"/>
    </location>
</feature>
<evidence type="ECO:0000256" key="15">
    <source>
        <dbReference type="PIRSR" id="PIRSR606539-3"/>
    </source>
</evidence>
<feature type="binding site" evidence="14">
    <location>
        <position position="378"/>
    </location>
    <ligand>
        <name>ATP</name>
        <dbReference type="ChEBI" id="CHEBI:30616"/>
    </ligand>
</feature>
<feature type="binding site" evidence="14">
    <location>
        <position position="294"/>
    </location>
    <ligand>
        <name>ATP</name>
        <dbReference type="ChEBI" id="CHEBI:30616"/>
    </ligand>
</feature>
<evidence type="ECO:0000256" key="14">
    <source>
        <dbReference type="PIRSR" id="PIRSR606539-2"/>
    </source>
</evidence>
<evidence type="ECO:0000259" key="17">
    <source>
        <dbReference type="Pfam" id="PF16212"/>
    </source>
</evidence>
<dbReference type="InterPro" id="IPR001757">
    <property type="entry name" value="P_typ_ATPase"/>
</dbReference>
<keyword evidence="6 14" id="KW-0547">Nucleotide-binding</keyword>
<dbReference type="PROSITE" id="PS00154">
    <property type="entry name" value="ATPASE_E1_E2"/>
    <property type="match status" value="1"/>
</dbReference>
<dbReference type="NCBIfam" id="TIGR01494">
    <property type="entry name" value="ATPase_P-type"/>
    <property type="match status" value="1"/>
</dbReference>
<dbReference type="SUPFAM" id="SSF81653">
    <property type="entry name" value="Calcium ATPase, transduction domain A"/>
    <property type="match status" value="1"/>
</dbReference>
<dbReference type="InterPro" id="IPR008250">
    <property type="entry name" value="ATPase_P-typ_transduc_dom_A_sf"/>
</dbReference>
<dbReference type="NCBIfam" id="TIGR01652">
    <property type="entry name" value="ATPase-Plipid"/>
    <property type="match status" value="1"/>
</dbReference>
<protein>
    <recommendedName>
        <fullName evidence="16">Phospholipid-transporting ATPase</fullName>
        <ecNumber evidence="16">7.6.2.1</ecNumber>
    </recommendedName>
</protein>
<feature type="binding site" evidence="14">
    <location>
        <position position="659"/>
    </location>
    <ligand>
        <name>ATP</name>
        <dbReference type="ChEBI" id="CHEBI:30616"/>
    </ligand>
</feature>
<evidence type="ECO:0000256" key="16">
    <source>
        <dbReference type="RuleBase" id="RU362033"/>
    </source>
</evidence>
<evidence type="ECO:0000256" key="6">
    <source>
        <dbReference type="ARBA" id="ARBA00022741"/>
    </source>
</evidence>
<dbReference type="GO" id="GO:0005524">
    <property type="term" value="F:ATP binding"/>
    <property type="evidence" value="ECO:0007669"/>
    <property type="project" value="UniProtKB-UniRule"/>
</dbReference>
<dbReference type="SUPFAM" id="SSF56784">
    <property type="entry name" value="HAD-like"/>
    <property type="match status" value="1"/>
</dbReference>
<keyword evidence="5 15" id="KW-0479">Metal-binding</keyword>
<evidence type="ECO:0000256" key="13">
    <source>
        <dbReference type="PIRSR" id="PIRSR606539-1"/>
    </source>
</evidence>
<evidence type="ECO:0000313" key="18">
    <source>
        <dbReference type="Ensembl" id="ENSONIP00000032064.1"/>
    </source>
</evidence>
<feature type="binding site" evidence="14">
    <location>
        <position position="558"/>
    </location>
    <ligand>
        <name>ATP</name>
        <dbReference type="ChEBI" id="CHEBI:30616"/>
    </ligand>
</feature>
<dbReference type="Pfam" id="PF16212">
    <property type="entry name" value="PhoLip_ATPase_C"/>
    <property type="match status" value="1"/>
</dbReference>
<dbReference type="InterPro" id="IPR023298">
    <property type="entry name" value="ATPase_P-typ_TM_dom_sf"/>
</dbReference>
<feature type="binding site" evidence="15">
    <location>
        <position position="679"/>
    </location>
    <ligand>
        <name>Mg(2+)</name>
        <dbReference type="ChEBI" id="CHEBI:18420"/>
    </ligand>
</feature>
<evidence type="ECO:0000256" key="12">
    <source>
        <dbReference type="ARBA" id="ARBA00034036"/>
    </source>
</evidence>
<sequence length="1050" mass="120207">NKFHYKYLNIKYLLANAYFLFLLILELIPQISSLSWITTGFALIVVLSITGVKDAIDDINRHKCDRQVNNRKVDVLMDGQLKNEKWMNVQVGDIVKLGNNEFVTVTSERNSFKGTLTVNGERYALDNDKVLLRGCTLRNTEWCFGLVIFGGPDSKLIQNSGKSMFKRTSIDHLTNILVLCIFGFLASMCSILTIGNAIWERNEGSVFTMFLPREPGIDAPLASFLIFWSYVIVLNALIPSSLYVSVEFIRLGNSFFIDWDRKMYYPKNDTPAQARTTTLNEELGQIKYIFSDKTGTLTQNIMTFNKCSINGKAYGEQVDFSWNNLADPKYNFHDHSLVEMVRSGNPETQEFFRLLSLCHTVMTHRQGELSYQAQSPDEGALVTAARNFGFVFRSRTPETITVVEMGRQVIYELLAILDFNNMRKRMSVIVRSPEGKLTLYCKGADTVIFERLHPSCNKLMEVTTDHLNEYAGDGLRTLVLAYKDLNENYMIDWKQRHHEASVAMEGREEKLDELYEEIEKDMMLLGATAVEDKLQDGVPQTIEQLAKADIKIWVLTGDKQETAENIGYSCNMLREEMKDVFVVSANTAEGVKEDPHPQGARPPLWEPLHYGVLTDDLTPIPSSLHHQAFALEKNLRLELLRTACMCQTVICCRVTPLQKAQVVQLVKKYKQAVTLAIGDGANDVSMIKAAHIGVGISGQEGMQAVLSSDYSFAQFRYLQRLLLVHGRWSYIRMCKFLGYFFYKNFTFTLVQFWYAFFCGFSAQTVYDEWFITFYNMVYTALPVLGMCLFDQDVNDRWSLQHPELYAPGQKNQYFNKKAFVSYLIHGCYCSLIIFFIPWASMNDAVRNDGKDIVSHPSFAFLLQTCLLAVVHTQLCVDTYYWTAVNHFFVLLSTIGYFAISVTMYSNGMFYVFTSSFPLIGAARNTLNQPIVWLTIFLTFLLCILPVVAIRFIFIQLRPTINDKVRYKMRTEELPGPAPRHLLRRRSTRSGYAFSHSQGYGDLVTSRKFLMKRSTKRAPLFTQTDSSIFQNQPQHYRTIAEEAEESQSHKL</sequence>
<comment type="subcellular location">
    <subcellularLocation>
        <location evidence="2 16">Membrane</location>
        <topology evidence="2 16">Multi-pass membrane protein</topology>
    </subcellularLocation>
</comment>
<proteinExistence type="inferred from homology"/>
<dbReference type="GO" id="GO:0000287">
    <property type="term" value="F:magnesium ion binding"/>
    <property type="evidence" value="ECO:0007669"/>
    <property type="project" value="UniProtKB-UniRule"/>
</dbReference>
<dbReference type="SFLD" id="SFLDS00003">
    <property type="entry name" value="Haloacid_Dehalogenase"/>
    <property type="match status" value="1"/>
</dbReference>
<feature type="binding site" evidence="14">
    <location>
        <position position="476"/>
    </location>
    <ligand>
        <name>ATP</name>
        <dbReference type="ChEBI" id="CHEBI:30616"/>
    </ligand>
</feature>
<dbReference type="InterPro" id="IPR036412">
    <property type="entry name" value="HAD-like_sf"/>
</dbReference>
<feature type="transmembrane region" description="Helical" evidence="16">
    <location>
        <begin position="858"/>
        <end position="880"/>
    </location>
</feature>
<feature type="transmembrane region" description="Helical" evidence="16">
    <location>
        <begin position="219"/>
        <end position="238"/>
    </location>
</feature>
<dbReference type="PANTHER" id="PTHR24092">
    <property type="entry name" value="PROBABLE PHOSPHOLIPID-TRANSPORTING ATPASE"/>
    <property type="match status" value="1"/>
</dbReference>
<evidence type="ECO:0000256" key="5">
    <source>
        <dbReference type="ARBA" id="ARBA00022723"/>
    </source>
</evidence>
<keyword evidence="19" id="KW-1185">Reference proteome</keyword>
<dbReference type="FunFam" id="3.40.50.1000:FF:000001">
    <property type="entry name" value="Phospholipid-transporting ATPase IC"/>
    <property type="match status" value="1"/>
</dbReference>
<evidence type="ECO:0000256" key="3">
    <source>
        <dbReference type="ARBA" id="ARBA00008109"/>
    </source>
</evidence>
<dbReference type="Ensembl" id="ENSONIT00000072333.1">
    <property type="protein sequence ID" value="ENSONIP00000032064.1"/>
    <property type="gene ID" value="ENSONIG00000040575.1"/>
</dbReference>
<evidence type="ECO:0000256" key="8">
    <source>
        <dbReference type="ARBA" id="ARBA00022842"/>
    </source>
</evidence>
<keyword evidence="10 16" id="KW-1133">Transmembrane helix</keyword>
<name>A0A669BC77_ORENI</name>
<dbReference type="GO" id="GO:0140326">
    <property type="term" value="F:ATPase-coupled intramembrane lipid transporter activity"/>
    <property type="evidence" value="ECO:0007669"/>
    <property type="project" value="UniProtKB-EC"/>
</dbReference>
<reference evidence="19" key="1">
    <citation type="submission" date="2012-01" db="EMBL/GenBank/DDBJ databases">
        <title>The Genome Sequence of Oreochromis niloticus (Nile Tilapia).</title>
        <authorList>
            <consortium name="Broad Institute Genome Assembly Team"/>
            <consortium name="Broad Institute Sequencing Platform"/>
            <person name="Di Palma F."/>
            <person name="Johnson J."/>
            <person name="Lander E.S."/>
            <person name="Lindblad-Toh K."/>
        </authorList>
    </citation>
    <scope>NUCLEOTIDE SEQUENCE [LARGE SCALE GENOMIC DNA]</scope>
</reference>
<keyword evidence="7 14" id="KW-0067">ATP-binding</keyword>
<dbReference type="FunFam" id="3.40.50.1000:FF:000014">
    <property type="entry name" value="Phospholipid-transporting ATPase"/>
    <property type="match status" value="1"/>
</dbReference>
<evidence type="ECO:0000256" key="2">
    <source>
        <dbReference type="ARBA" id="ARBA00004141"/>
    </source>
</evidence>
<feature type="transmembrane region" description="Helical" evidence="16">
    <location>
        <begin position="12"/>
        <end position="28"/>
    </location>
</feature>
<feature type="binding site" evidence="14">
    <location>
        <position position="653"/>
    </location>
    <ligand>
        <name>ATP</name>
        <dbReference type="ChEBI" id="CHEBI:30616"/>
    </ligand>
</feature>
<dbReference type="FunFam" id="3.40.1110.10:FF:000188">
    <property type="entry name" value="Phospholipid-transporting ATPase"/>
    <property type="match status" value="1"/>
</dbReference>
<feature type="binding site" evidence="15">
    <location>
        <position position="294"/>
    </location>
    <ligand>
        <name>Mg(2+)</name>
        <dbReference type="ChEBI" id="CHEBI:18420"/>
    </ligand>
</feature>
<feature type="binding site" evidence="14">
    <location>
        <position position="292"/>
    </location>
    <ligand>
        <name>ATP</name>
        <dbReference type="ChEBI" id="CHEBI:30616"/>
    </ligand>
</feature>
<dbReference type="SUPFAM" id="SSF81665">
    <property type="entry name" value="Calcium ATPase, transmembrane domain M"/>
    <property type="match status" value="1"/>
</dbReference>
<dbReference type="GO" id="GO:0016887">
    <property type="term" value="F:ATP hydrolysis activity"/>
    <property type="evidence" value="ECO:0007669"/>
    <property type="project" value="InterPro"/>
</dbReference>
<dbReference type="GO" id="GO:0005886">
    <property type="term" value="C:plasma membrane"/>
    <property type="evidence" value="ECO:0007669"/>
    <property type="project" value="TreeGrafter"/>
</dbReference>
<feature type="binding site" evidence="14">
    <location>
        <position position="556"/>
    </location>
    <ligand>
        <name>ATP</name>
        <dbReference type="ChEBI" id="CHEBI:30616"/>
    </ligand>
</feature>
<feature type="transmembrane region" description="Helical" evidence="16">
    <location>
        <begin position="736"/>
        <end position="757"/>
    </location>
</feature>
<dbReference type="GO" id="GO:0007030">
    <property type="term" value="P:Golgi organization"/>
    <property type="evidence" value="ECO:0007669"/>
    <property type="project" value="TreeGrafter"/>
</dbReference>